<dbReference type="EMBL" id="MFHD01000023">
    <property type="protein sequence ID" value="OGF62006.1"/>
    <property type="molecule type" value="Genomic_DNA"/>
</dbReference>
<protein>
    <submittedName>
        <fullName evidence="1">Uncharacterized protein</fullName>
    </submittedName>
</protein>
<evidence type="ECO:0000313" key="1">
    <source>
        <dbReference type="EMBL" id="OGF62006.1"/>
    </source>
</evidence>
<dbReference type="AlphaFoldDB" id="A0A1F5VF13"/>
<comment type="caution">
    <text evidence="1">The sequence shown here is derived from an EMBL/GenBank/DDBJ whole genome shotgun (WGS) entry which is preliminary data.</text>
</comment>
<dbReference type="Proteomes" id="UP000179251">
    <property type="component" value="Unassembled WGS sequence"/>
</dbReference>
<reference evidence="1 2" key="1">
    <citation type="journal article" date="2016" name="Nat. Commun.">
        <title>Thousands of microbial genomes shed light on interconnected biogeochemical processes in an aquifer system.</title>
        <authorList>
            <person name="Anantharaman K."/>
            <person name="Brown C.T."/>
            <person name="Hug L.A."/>
            <person name="Sharon I."/>
            <person name="Castelle C.J."/>
            <person name="Probst A.J."/>
            <person name="Thomas B.C."/>
            <person name="Singh A."/>
            <person name="Wilkins M.J."/>
            <person name="Karaoz U."/>
            <person name="Brodie E.L."/>
            <person name="Williams K.H."/>
            <person name="Hubbard S.S."/>
            <person name="Banfield J.F."/>
        </authorList>
    </citation>
    <scope>NUCLEOTIDE SEQUENCE [LARGE SCALE GENOMIC DNA]</scope>
</reference>
<proteinExistence type="predicted"/>
<dbReference type="STRING" id="1798325.A2834_01620"/>
<sequence length="71" mass="8743">MPEDKWEERIKKIEHAKDDPLMLPMEIPLKDWQKEFQEEFCQSCIHYSASKDCKLHWTDYIGQCHNFRWNS</sequence>
<gene>
    <name evidence="1" type="ORF">A2834_01620</name>
</gene>
<evidence type="ECO:0000313" key="2">
    <source>
        <dbReference type="Proteomes" id="UP000179251"/>
    </source>
</evidence>
<organism evidence="1 2">
    <name type="scientific">Candidatus Giovannonibacteria bacterium RIFCSPHIGHO2_01_FULL_45_23</name>
    <dbReference type="NCBI Taxonomy" id="1798325"/>
    <lineage>
        <taxon>Bacteria</taxon>
        <taxon>Candidatus Giovannoniibacteriota</taxon>
    </lineage>
</organism>
<name>A0A1F5VF13_9BACT</name>
<accession>A0A1F5VF13</accession>